<dbReference type="GO" id="GO:0009536">
    <property type="term" value="C:plastid"/>
    <property type="evidence" value="ECO:0007669"/>
    <property type="project" value="UniProtKB-SubCell"/>
</dbReference>
<dbReference type="Pfam" id="PF04755">
    <property type="entry name" value="PAP_fibrillin"/>
    <property type="match status" value="1"/>
</dbReference>
<evidence type="ECO:0000256" key="4">
    <source>
        <dbReference type="SAM" id="SignalP"/>
    </source>
</evidence>
<evidence type="ECO:0000259" key="5">
    <source>
        <dbReference type="Pfam" id="PF04755"/>
    </source>
</evidence>
<evidence type="ECO:0000256" key="1">
    <source>
        <dbReference type="ARBA" id="ARBA00004474"/>
    </source>
</evidence>
<organism evidence="6 7">
    <name type="scientific">Nitzschia inconspicua</name>
    <dbReference type="NCBI Taxonomy" id="303405"/>
    <lineage>
        <taxon>Eukaryota</taxon>
        <taxon>Sar</taxon>
        <taxon>Stramenopiles</taxon>
        <taxon>Ochrophyta</taxon>
        <taxon>Bacillariophyta</taxon>
        <taxon>Bacillariophyceae</taxon>
        <taxon>Bacillariophycidae</taxon>
        <taxon>Bacillariales</taxon>
        <taxon>Bacillariaceae</taxon>
        <taxon>Nitzschia</taxon>
    </lineage>
</organism>
<protein>
    <submittedName>
        <fullName evidence="6">Plastid lipid-associated PAP/fibrillin family protein</fullName>
    </submittedName>
</protein>
<keyword evidence="4" id="KW-0732">Signal</keyword>
<dbReference type="Proteomes" id="UP000693970">
    <property type="component" value="Unassembled WGS sequence"/>
</dbReference>
<feature type="domain" description="Plastid lipid-associated protein/fibrillin conserved" evidence="5">
    <location>
        <begin position="67"/>
        <end position="294"/>
    </location>
</feature>
<reference evidence="6" key="1">
    <citation type="journal article" date="2021" name="Sci. Rep.">
        <title>Diploid genomic architecture of Nitzschia inconspicua, an elite biomass production diatom.</title>
        <authorList>
            <person name="Oliver A."/>
            <person name="Podell S."/>
            <person name="Pinowska A."/>
            <person name="Traller J.C."/>
            <person name="Smith S.R."/>
            <person name="McClure R."/>
            <person name="Beliaev A."/>
            <person name="Bohutskyi P."/>
            <person name="Hill E.A."/>
            <person name="Rabines A."/>
            <person name="Zheng H."/>
            <person name="Allen L.Z."/>
            <person name="Kuo A."/>
            <person name="Grigoriev I.V."/>
            <person name="Allen A.E."/>
            <person name="Hazlebeck D."/>
            <person name="Allen E.E."/>
        </authorList>
    </citation>
    <scope>NUCLEOTIDE SEQUENCE</scope>
    <source>
        <strain evidence="6">Hildebrandi</strain>
    </source>
</reference>
<gene>
    <name evidence="6" type="ORF">IV203_008306</name>
</gene>
<evidence type="ECO:0000256" key="2">
    <source>
        <dbReference type="ARBA" id="ARBA00022640"/>
    </source>
</evidence>
<feature type="chain" id="PRO_5039904271" evidence="4">
    <location>
        <begin position="20"/>
        <end position="353"/>
    </location>
</feature>
<evidence type="ECO:0000256" key="3">
    <source>
        <dbReference type="SAM" id="MobiDB-lite"/>
    </source>
</evidence>
<comment type="caution">
    <text evidence="6">The sequence shown here is derived from an EMBL/GenBank/DDBJ whole genome shotgun (WGS) entry which is preliminary data.</text>
</comment>
<dbReference type="OrthoDB" id="42996at2759"/>
<accession>A0A9K3PM13</accession>
<sequence length="353" mass="38550">MMKFFFLAVSTWLVTPSWSFQVRVPALHSMCSNRMSSSPLLNPLTVAASDADITDVAMNLDMSVAIAKEELLELVEDLKATYGILLIDKKAQDSFKEAVEKLEEVSEPPTDTTLLTGNWTLLCSTTTTKQGISGIDTSKLPFFNEGPLKDIRDTINQSLKVEQKIKAGEFSDGVDAIDHVIDYKPPNKLSNVLKSFPANIPDAIKDLNINPLQVSESKVVLKHKAEIESVIPVIKTKLVLQSIVLNVAGKSQILDPSGADVLGVNIPFGEYLNAGSFDTTFLDDTVRISRSKVGPVDQIRVFIKSEVADVLTGSIEDDVDDDELAEDVDTTVDAEFEDDDDDDIVESPSDVEG</sequence>
<dbReference type="InterPro" id="IPR039633">
    <property type="entry name" value="PAP"/>
</dbReference>
<dbReference type="AlphaFoldDB" id="A0A9K3PM13"/>
<dbReference type="InterPro" id="IPR006843">
    <property type="entry name" value="PAP/fibrillin_dom"/>
</dbReference>
<reference evidence="6" key="2">
    <citation type="submission" date="2021-04" db="EMBL/GenBank/DDBJ databases">
        <authorList>
            <person name="Podell S."/>
        </authorList>
    </citation>
    <scope>NUCLEOTIDE SEQUENCE</scope>
    <source>
        <strain evidence="6">Hildebrandi</strain>
    </source>
</reference>
<name>A0A9K3PM13_9STRA</name>
<keyword evidence="7" id="KW-1185">Reference proteome</keyword>
<feature type="signal peptide" evidence="4">
    <location>
        <begin position="1"/>
        <end position="19"/>
    </location>
</feature>
<evidence type="ECO:0000313" key="6">
    <source>
        <dbReference type="EMBL" id="KAG7352258.1"/>
    </source>
</evidence>
<evidence type="ECO:0000313" key="7">
    <source>
        <dbReference type="Proteomes" id="UP000693970"/>
    </source>
</evidence>
<proteinExistence type="predicted"/>
<keyword evidence="2" id="KW-0934">Plastid</keyword>
<feature type="region of interest" description="Disordered" evidence="3">
    <location>
        <begin position="331"/>
        <end position="353"/>
    </location>
</feature>
<dbReference type="EMBL" id="JAGRRH010000017">
    <property type="protein sequence ID" value="KAG7352258.1"/>
    <property type="molecule type" value="Genomic_DNA"/>
</dbReference>
<dbReference type="PANTHER" id="PTHR31906">
    <property type="entry name" value="PLASTID-LIPID-ASSOCIATED PROTEIN 4, CHLOROPLASTIC-RELATED"/>
    <property type="match status" value="1"/>
</dbReference>
<comment type="subcellular location">
    <subcellularLocation>
        <location evidence="1">Plastid</location>
    </subcellularLocation>
</comment>